<reference evidence="8" key="2">
    <citation type="submission" date="2023-05" db="EMBL/GenBank/DDBJ databases">
        <authorList>
            <consortium name="Lawrence Berkeley National Laboratory"/>
            <person name="Steindorff A."/>
            <person name="Hensen N."/>
            <person name="Bonometti L."/>
            <person name="Westerberg I."/>
            <person name="Brannstrom I.O."/>
            <person name="Guillou S."/>
            <person name="Cros-Aarteil S."/>
            <person name="Calhoun S."/>
            <person name="Haridas S."/>
            <person name="Kuo A."/>
            <person name="Mondo S."/>
            <person name="Pangilinan J."/>
            <person name="Riley R."/>
            <person name="Labutti K."/>
            <person name="Andreopoulos B."/>
            <person name="Lipzen A."/>
            <person name="Chen C."/>
            <person name="Yanf M."/>
            <person name="Daum C."/>
            <person name="Ng V."/>
            <person name="Clum A."/>
            <person name="Ohm R."/>
            <person name="Martin F."/>
            <person name="Silar P."/>
            <person name="Natvig D."/>
            <person name="Lalanne C."/>
            <person name="Gautier V."/>
            <person name="Ament-Velasquez S.L."/>
            <person name="Kruys A."/>
            <person name="Hutchinson M.I."/>
            <person name="Powell A.J."/>
            <person name="Barry K."/>
            <person name="Miller A.N."/>
            <person name="Grigoriev I.V."/>
            <person name="Debuchy R."/>
            <person name="Gladieux P."/>
            <person name="Thoren M.H."/>
            <person name="Johannesson H."/>
        </authorList>
    </citation>
    <scope>NUCLEOTIDE SEQUENCE</scope>
    <source>
        <strain evidence="8">CBS 123565</strain>
    </source>
</reference>
<dbReference type="CDD" id="cd06155">
    <property type="entry name" value="eu_AANH_C_1"/>
    <property type="match status" value="1"/>
</dbReference>
<dbReference type="AlphaFoldDB" id="A0AAN6ZB79"/>
<dbReference type="EC" id="6.3.1.14" evidence="1"/>
<evidence type="ECO:0000259" key="7">
    <source>
        <dbReference type="Pfam" id="PF01902"/>
    </source>
</evidence>
<feature type="region of interest" description="Disordered" evidence="6">
    <location>
        <begin position="69"/>
        <end position="111"/>
    </location>
</feature>
<feature type="compositionally biased region" description="Acidic residues" evidence="6">
    <location>
        <begin position="657"/>
        <end position="673"/>
    </location>
</feature>
<proteinExistence type="predicted"/>
<dbReference type="SUPFAM" id="SSF52402">
    <property type="entry name" value="Adenine nucleotide alpha hydrolases-like"/>
    <property type="match status" value="1"/>
</dbReference>
<dbReference type="InterPro" id="IPR002761">
    <property type="entry name" value="Diphthami_syn_dom"/>
</dbReference>
<evidence type="ECO:0000256" key="6">
    <source>
        <dbReference type="SAM" id="MobiDB-lite"/>
    </source>
</evidence>
<evidence type="ECO:0000313" key="8">
    <source>
        <dbReference type="EMBL" id="KAK4131857.1"/>
    </source>
</evidence>
<comment type="catalytic activity">
    <reaction evidence="5">
        <text>diphthine-[translation elongation factor 2] + NH4(+) + ATP = diphthamide-[translation elongation factor 2] + AMP + diphosphate + H(+)</text>
        <dbReference type="Rhea" id="RHEA:19753"/>
        <dbReference type="Rhea" id="RHEA-COMP:10172"/>
        <dbReference type="Rhea" id="RHEA-COMP:10174"/>
        <dbReference type="ChEBI" id="CHEBI:15378"/>
        <dbReference type="ChEBI" id="CHEBI:16692"/>
        <dbReference type="ChEBI" id="CHEBI:28938"/>
        <dbReference type="ChEBI" id="CHEBI:30616"/>
        <dbReference type="ChEBI" id="CHEBI:33019"/>
        <dbReference type="ChEBI" id="CHEBI:82696"/>
        <dbReference type="ChEBI" id="CHEBI:456215"/>
        <dbReference type="EC" id="6.3.1.14"/>
    </reaction>
</comment>
<organism evidence="8 9">
    <name type="scientific">Trichocladium antarcticum</name>
    <dbReference type="NCBI Taxonomy" id="1450529"/>
    <lineage>
        <taxon>Eukaryota</taxon>
        <taxon>Fungi</taxon>
        <taxon>Dikarya</taxon>
        <taxon>Ascomycota</taxon>
        <taxon>Pezizomycotina</taxon>
        <taxon>Sordariomycetes</taxon>
        <taxon>Sordariomycetidae</taxon>
        <taxon>Sordariales</taxon>
        <taxon>Chaetomiaceae</taxon>
        <taxon>Trichocladium</taxon>
    </lineage>
</organism>
<dbReference type="InterPro" id="IPR014729">
    <property type="entry name" value="Rossmann-like_a/b/a_fold"/>
</dbReference>
<dbReference type="Pfam" id="PF01902">
    <property type="entry name" value="Diphthami_syn_2"/>
    <property type="match status" value="1"/>
</dbReference>
<protein>
    <recommendedName>
        <fullName evidence="2">Diphthine--ammonia ligase</fullName>
        <ecNumber evidence="1">6.3.1.14</ecNumber>
    </recommendedName>
    <alternativeName>
        <fullName evidence="3">Diphthamide synthase</fullName>
    </alternativeName>
    <alternativeName>
        <fullName evidence="4">Diphthamide synthetase</fullName>
    </alternativeName>
</protein>
<accession>A0AAN6ZB79</accession>
<dbReference type="EMBL" id="MU853421">
    <property type="protein sequence ID" value="KAK4131857.1"/>
    <property type="molecule type" value="Genomic_DNA"/>
</dbReference>
<evidence type="ECO:0000256" key="1">
    <source>
        <dbReference type="ARBA" id="ARBA00012089"/>
    </source>
</evidence>
<dbReference type="SUPFAM" id="SSF55298">
    <property type="entry name" value="YjgF-like"/>
    <property type="match status" value="2"/>
</dbReference>
<name>A0AAN6ZB79_9PEZI</name>
<sequence length="896" mass="92945">MSRTQADGLNVIALVSGGKDSFFSLLHCRANGHRVVALANLHPALSPAHGPFSDGTCQPPDATAISDVSAASAAGSEPPQGPDQDVFPGARLPDHAGGARGNEADPDADEDERDLNSFMYQTVGHQAIPLYAEATGIPLYRRAIAGAAAQHGKEYSHYGRSTAGAGAGPGAEDPDETESMVPLLQAIKAAHPDANAICAGAILSTYQRTRVESVATRLGLAPLAYLWKFPVLPGPAVVGSDAQLLDDMAAVGLEARIIKVASGGLDDSFLWTDVASAGGKARLARAMRRFGTAETGAVIGEGGEFETLVLDGPPGLFRKRIVVAEEDQRVVTEGGGSAWLSLRNARLEDKGEGVGEGSDGGVRIPDLLDTKFVGVLDALSSAEVDDARRPLGLPSSADGDGKECPQLGALQAVSSERLQQWSFVNPGSAPIEAETQSIVDQVRQKLQQHALSPSAILSATIILRHMADFPAVNSIYGTLFDAPNPPSRVTIACGDALSAATDASIAVYLTVHTALPPGQRHGLHVQSRSYWAPANIGPYSQAISIPVASLGPPSDTDSISAEGPRLVTIAGQIPLIPATMTLPPPASTPNETTNNLPLQLTLSLQHLWRIALETGVQWLTGAVAFFPRSPDDTPRLSKTNTRLAIRAWKTAHHTNPDDDDDDDEDEDEDDGPDLWDRRFNPLYSTLAGSSGGAPVAALPDRSVLSSLVSRAAAVPPLFVAEVEALPRAAAVEWQGLGLGGVAGAREGGVVVLRRGGGGGGKGVAVSQVVVAAAVGDGDAVGDADADGRRRMGFVQTVVAERLGGGGGGFEGRGGLGLEHGQVARAALARLGEVGVGGEPTVMVRYVDAEVLQAAGERGGRVGPVVPCWSLWDDEGERLAAVTVYQSVFEKELSGGD</sequence>
<reference evidence="8" key="1">
    <citation type="journal article" date="2023" name="Mol. Phylogenet. Evol.">
        <title>Genome-scale phylogeny and comparative genomics of the fungal order Sordariales.</title>
        <authorList>
            <person name="Hensen N."/>
            <person name="Bonometti L."/>
            <person name="Westerberg I."/>
            <person name="Brannstrom I.O."/>
            <person name="Guillou S."/>
            <person name="Cros-Aarteil S."/>
            <person name="Calhoun S."/>
            <person name="Haridas S."/>
            <person name="Kuo A."/>
            <person name="Mondo S."/>
            <person name="Pangilinan J."/>
            <person name="Riley R."/>
            <person name="LaButti K."/>
            <person name="Andreopoulos B."/>
            <person name="Lipzen A."/>
            <person name="Chen C."/>
            <person name="Yan M."/>
            <person name="Daum C."/>
            <person name="Ng V."/>
            <person name="Clum A."/>
            <person name="Steindorff A."/>
            <person name="Ohm R.A."/>
            <person name="Martin F."/>
            <person name="Silar P."/>
            <person name="Natvig D.O."/>
            <person name="Lalanne C."/>
            <person name="Gautier V."/>
            <person name="Ament-Velasquez S.L."/>
            <person name="Kruys A."/>
            <person name="Hutchinson M.I."/>
            <person name="Powell A.J."/>
            <person name="Barry K."/>
            <person name="Miller A.N."/>
            <person name="Grigoriev I.V."/>
            <person name="Debuchy R."/>
            <person name="Gladieux P."/>
            <person name="Hiltunen Thoren M."/>
            <person name="Johannesson H."/>
        </authorList>
    </citation>
    <scope>NUCLEOTIDE SEQUENCE</scope>
    <source>
        <strain evidence="8">CBS 123565</strain>
    </source>
</reference>
<dbReference type="Gene3D" id="3.30.1330.40">
    <property type="entry name" value="RutC-like"/>
    <property type="match status" value="2"/>
</dbReference>
<dbReference type="FunFam" id="3.90.1490.10:FF:000004">
    <property type="entry name" value="ATP binding L-PSP endoribonuclease family protein"/>
    <property type="match status" value="1"/>
</dbReference>
<dbReference type="InterPro" id="IPR035959">
    <property type="entry name" value="RutC-like_sf"/>
</dbReference>
<dbReference type="PANTHER" id="PTHR12196:SF2">
    <property type="entry name" value="DIPHTHINE--AMMONIA LIGASE"/>
    <property type="match status" value="1"/>
</dbReference>
<dbReference type="GO" id="GO:0017178">
    <property type="term" value="F:diphthine-ammonia ligase activity"/>
    <property type="evidence" value="ECO:0007669"/>
    <property type="project" value="UniProtKB-EC"/>
</dbReference>
<evidence type="ECO:0000256" key="3">
    <source>
        <dbReference type="ARBA" id="ARBA00029814"/>
    </source>
</evidence>
<dbReference type="InterPro" id="IPR030662">
    <property type="entry name" value="DPH6/MJ0570"/>
</dbReference>
<evidence type="ECO:0000256" key="4">
    <source>
        <dbReference type="ARBA" id="ARBA00031552"/>
    </source>
</evidence>
<feature type="domain" description="Diphthamide synthase" evidence="7">
    <location>
        <begin position="192"/>
        <end position="329"/>
    </location>
</feature>
<dbReference type="Gene3D" id="3.40.50.620">
    <property type="entry name" value="HUPs"/>
    <property type="match status" value="1"/>
</dbReference>
<comment type="caution">
    <text evidence="8">The sequence shown here is derived from an EMBL/GenBank/DDBJ whole genome shotgun (WGS) entry which is preliminary data.</text>
</comment>
<dbReference type="GO" id="GO:0017183">
    <property type="term" value="P:protein histidyl modification to diphthamide"/>
    <property type="evidence" value="ECO:0007669"/>
    <property type="project" value="TreeGrafter"/>
</dbReference>
<evidence type="ECO:0000256" key="5">
    <source>
        <dbReference type="ARBA" id="ARBA00048108"/>
    </source>
</evidence>
<dbReference type="Proteomes" id="UP001304895">
    <property type="component" value="Unassembled WGS sequence"/>
</dbReference>
<dbReference type="Pfam" id="PF01042">
    <property type="entry name" value="Ribonuc_L-PSP"/>
    <property type="match status" value="1"/>
</dbReference>
<keyword evidence="9" id="KW-1185">Reference proteome</keyword>
<dbReference type="GO" id="GO:0016787">
    <property type="term" value="F:hydrolase activity"/>
    <property type="evidence" value="ECO:0007669"/>
    <property type="project" value="UniProtKB-KW"/>
</dbReference>
<feature type="region of interest" description="Disordered" evidence="6">
    <location>
        <begin position="652"/>
        <end position="676"/>
    </location>
</feature>
<dbReference type="PANTHER" id="PTHR12196">
    <property type="entry name" value="DOMAIN OF UNKNOWN FUNCTION 71 DUF71 -CONTAINING PROTEIN"/>
    <property type="match status" value="1"/>
</dbReference>
<dbReference type="CDD" id="cd01994">
    <property type="entry name" value="AANH_PF0828-like"/>
    <property type="match status" value="1"/>
</dbReference>
<evidence type="ECO:0000313" key="9">
    <source>
        <dbReference type="Proteomes" id="UP001304895"/>
    </source>
</evidence>
<keyword evidence="8" id="KW-0378">Hydrolase</keyword>
<evidence type="ECO:0000256" key="2">
    <source>
        <dbReference type="ARBA" id="ARBA00018426"/>
    </source>
</evidence>
<dbReference type="Gene3D" id="3.90.1490.10">
    <property type="entry name" value="putative n-type atp pyrophosphatase, domain 2"/>
    <property type="match status" value="1"/>
</dbReference>
<dbReference type="InterPro" id="IPR006175">
    <property type="entry name" value="YjgF/YER057c/UK114"/>
</dbReference>
<dbReference type="CDD" id="cd06156">
    <property type="entry name" value="eu_AANH_C_2"/>
    <property type="match status" value="1"/>
</dbReference>
<gene>
    <name evidence="8" type="ORF">BT67DRAFT_484850</name>
</gene>